<protein>
    <submittedName>
        <fullName evidence="1">Uncharacterized protein</fullName>
    </submittedName>
</protein>
<evidence type="ECO:0000313" key="1">
    <source>
        <dbReference type="EMBL" id="KAJ3545667.1"/>
    </source>
</evidence>
<accession>A0ACC1SSY2</accession>
<comment type="caution">
    <text evidence="1">The sequence shown here is derived from an EMBL/GenBank/DDBJ whole genome shotgun (WGS) entry which is preliminary data.</text>
</comment>
<organism evidence="1 2">
    <name type="scientific">Fusarium decemcellulare</name>
    <dbReference type="NCBI Taxonomy" id="57161"/>
    <lineage>
        <taxon>Eukaryota</taxon>
        <taxon>Fungi</taxon>
        <taxon>Dikarya</taxon>
        <taxon>Ascomycota</taxon>
        <taxon>Pezizomycotina</taxon>
        <taxon>Sordariomycetes</taxon>
        <taxon>Hypocreomycetidae</taxon>
        <taxon>Hypocreales</taxon>
        <taxon>Nectriaceae</taxon>
        <taxon>Fusarium</taxon>
        <taxon>Fusarium decemcellulare species complex</taxon>
    </lineage>
</organism>
<dbReference type="Proteomes" id="UP001148629">
    <property type="component" value="Unassembled WGS sequence"/>
</dbReference>
<dbReference type="EMBL" id="JANRMS010000142">
    <property type="protein sequence ID" value="KAJ3545667.1"/>
    <property type="molecule type" value="Genomic_DNA"/>
</dbReference>
<evidence type="ECO:0000313" key="2">
    <source>
        <dbReference type="Proteomes" id="UP001148629"/>
    </source>
</evidence>
<reference evidence="1" key="1">
    <citation type="submission" date="2022-08" db="EMBL/GenBank/DDBJ databases">
        <title>Genome Sequence of Fusarium decemcellulare.</title>
        <authorList>
            <person name="Buettner E."/>
        </authorList>
    </citation>
    <scope>NUCLEOTIDE SEQUENCE</scope>
    <source>
        <strain evidence="1">Babe19</strain>
    </source>
</reference>
<name>A0ACC1SSY2_9HYPO</name>
<proteinExistence type="predicted"/>
<keyword evidence="2" id="KW-1185">Reference proteome</keyword>
<sequence length="1525" mass="170556">MLSTSSSFMAWGARATGHGLGTRDKTCFWPKEWLPAEPEMNRARIMTFGYEAAYRSSQSNIFDISAFAKALLLQLKTGASRNESLQVGKALILGLHDPEYQTILGNVRSIIFLATPHRGNGLADILNNFLWVTFKSPKKYIKDLQRGSSGIEDINDQFRHLATRLKIVSFFETIPSSVGPTKMIVVERESAILGYAGELSAPLHADHHRVCKYPSQQDPNYMTVRDAIRERKLSSSTQSQYSLQDTFEELCSIDSGADMQNIYERYLEGSGDWILLDEGFRQWQHSTAPGPCVLHVTGYPGSGKTVLASFVARHLEERGYPVQHFFFRFDNHNTKRSLRNCLLSLAYQLARSNADYEKRLRSIFANRNLLAKADARRLWQKLFIEALGRLRDSKPIFWVIDAIDESDCAPLFLNLILTLGSASHPVRVLFLTRPHTVGNVLSKLRNKLPISSFHSTTMATPETSLRLFITEELQYTQWHGDTGFMGYITKALLEKCRGNFLWLRLVVQELVNCDFPQQARDALEAIPPELAAVYKRIQQSLADNTNTKDQELAVRILSWVTCSEHQLSLDELSEALQTSQQHNQMLDLNRTISRLCGDLVVVDGNKKVSMVHHTAKEFLTHTGDIPLHIDVTKTHTMLFERCLEALTDPKFRFRVRTEGCDGFLRYACTSWSHHLAAADETHQALVLVLIGFISSKAILGWIEAVCSLGKLRALTKSAKNMTTFCEKRRLIDAHRPPHLQLSREMDQVSAWATEILRLVGKFGYHLEKHPTAIHNLIPSLCPPHSMTHRQFATEHATLTVSGLRSKDWGDSLASFSVGQVCRPSTILCTEKYFAIQTHNDTVMMYHASTFQESRKLCHEDELIVAICFNQEGNLFVSCGSRTVKVFDVEGGRLLFQYTNPARNRAVAVTFSQDSSQITMCCADGKIRSHSLGEDEPWTTVSREVPDDGSMGTGGGTPGALAFSPDGKKVAIAVRGYPLGLWSTESGKLIGRCHRPNQSTMNATGLIPYPLKLTWNPVFEHVVGLYNDSVLFKWNPVEPYSEVLGNTFNALEMACSPDGRFIVTASANDSLCMWHYDTFGLMYHLSCASRVTDIAMSADGRRIFDLRESFCNVWEPNVLIRLVDADESASETSSGRRVAMETAGSSPDRLEVSSEATATFLEPITSVAAGPVTEVYCYSNDSGELCLKMDADDEAKTEECGYIGAYRLAFSNNEELIASAEVDGTVVIRRVSDTENALTEVMSLKAESLVQQLLWCSNNTHLLTRCTDWIKLWSLSNGSLQSKLSCSEGHMLHHPERNDAIYLLSPVGIKLLDIMSLSVKQEWPLDLVAIPTPRVDDEESTEMVSEWFSNNNHMGATEGDITPIAITRVLTSQDKANVLVQISKTSKQSGKLNSFFVIDLNILESQTPSIGSASKTVAARPLPRRILECINIPLGFVSADFALSGARRVSYESPCLAFLDQEAWVCTWTLDDVDGSRLKKYFFLPRDLVNVESLEMSIMTQDGRFICPRNGEIAVLSGGLREQWIE</sequence>
<gene>
    <name evidence="1" type="ORF">NM208_g2401</name>
</gene>